<proteinExistence type="predicted"/>
<name>A0ABT5EW59_9BACT</name>
<protein>
    <submittedName>
        <fullName evidence="2">Uncharacterized protein</fullName>
    </submittedName>
</protein>
<comment type="caution">
    <text evidence="2">The sequence shown here is derived from an EMBL/GenBank/DDBJ whole genome shotgun (WGS) entry which is preliminary data.</text>
</comment>
<gene>
    <name evidence="2" type="ORF">POL67_29190</name>
</gene>
<dbReference type="EMBL" id="JAQNDO010000001">
    <property type="protein sequence ID" value="MDC0745443.1"/>
    <property type="molecule type" value="Genomic_DNA"/>
</dbReference>
<feature type="signal peptide" evidence="1">
    <location>
        <begin position="1"/>
        <end position="24"/>
    </location>
</feature>
<evidence type="ECO:0000313" key="3">
    <source>
        <dbReference type="Proteomes" id="UP001221411"/>
    </source>
</evidence>
<sequence>MLKRTRFVALGFVAFLAVSKDASAECVQKATIENSTSGTRDFSLACGTGAPSNFSLEPNESHDYTCKWSRACGDDTGIYISFVSSPRVRVQRRELYNGMSYHFGMIGNDIALFMAVF</sequence>
<accession>A0ABT5EW59</accession>
<dbReference type="RefSeq" id="WP_271922947.1">
    <property type="nucleotide sequence ID" value="NZ_JAQNDO010000001.1"/>
</dbReference>
<keyword evidence="3" id="KW-1185">Reference proteome</keyword>
<feature type="chain" id="PRO_5046901781" evidence="1">
    <location>
        <begin position="25"/>
        <end position="117"/>
    </location>
</feature>
<organism evidence="2 3">
    <name type="scientific">Polyangium mundeleinium</name>
    <dbReference type="NCBI Taxonomy" id="2995306"/>
    <lineage>
        <taxon>Bacteria</taxon>
        <taxon>Pseudomonadati</taxon>
        <taxon>Myxococcota</taxon>
        <taxon>Polyangia</taxon>
        <taxon>Polyangiales</taxon>
        <taxon>Polyangiaceae</taxon>
        <taxon>Polyangium</taxon>
    </lineage>
</organism>
<keyword evidence="1" id="KW-0732">Signal</keyword>
<evidence type="ECO:0000313" key="2">
    <source>
        <dbReference type="EMBL" id="MDC0745443.1"/>
    </source>
</evidence>
<dbReference type="Proteomes" id="UP001221411">
    <property type="component" value="Unassembled WGS sequence"/>
</dbReference>
<evidence type="ECO:0000256" key="1">
    <source>
        <dbReference type="SAM" id="SignalP"/>
    </source>
</evidence>
<reference evidence="2 3" key="1">
    <citation type="submission" date="2022-11" db="EMBL/GenBank/DDBJ databases">
        <title>Minimal conservation of predation-associated metabolite biosynthetic gene clusters underscores biosynthetic potential of Myxococcota including descriptions for ten novel species: Archangium lansinium sp. nov., Myxococcus landrumus sp. nov., Nannocystis bai.</title>
        <authorList>
            <person name="Ahearne A."/>
            <person name="Stevens C."/>
            <person name="Dowd S."/>
        </authorList>
    </citation>
    <scope>NUCLEOTIDE SEQUENCE [LARGE SCALE GENOMIC DNA]</scope>
    <source>
        <strain evidence="2 3">RJM3</strain>
    </source>
</reference>